<dbReference type="GeneID" id="93589281"/>
<reference evidence="2 3" key="1">
    <citation type="submission" date="2019-01" db="EMBL/GenBank/DDBJ databases">
        <title>Intercellular communication is required for trap formation in the nematode-trapping fungus Duddingtonia flagrans.</title>
        <authorList>
            <person name="Youssar L."/>
            <person name="Wernet V."/>
            <person name="Hensel N."/>
            <person name="Hildebrandt H.-G."/>
            <person name="Fischer R."/>
        </authorList>
    </citation>
    <scope>NUCLEOTIDE SEQUENCE [LARGE SCALE GENOMIC DNA]</scope>
    <source>
        <strain evidence="2 3">CBS H-5679</strain>
    </source>
</reference>
<evidence type="ECO:0000313" key="2">
    <source>
        <dbReference type="EMBL" id="RVD82548.1"/>
    </source>
</evidence>
<dbReference type="Proteomes" id="UP000283090">
    <property type="component" value="Unassembled WGS sequence"/>
</dbReference>
<feature type="compositionally biased region" description="Polar residues" evidence="1">
    <location>
        <begin position="412"/>
        <end position="423"/>
    </location>
</feature>
<feature type="region of interest" description="Disordered" evidence="1">
    <location>
        <begin position="331"/>
        <end position="373"/>
    </location>
</feature>
<gene>
    <name evidence="2" type="ORF">DFL_006970</name>
</gene>
<dbReference type="OrthoDB" id="5427134at2759"/>
<dbReference type="AlphaFoldDB" id="A0A436ZUE0"/>
<feature type="compositionally biased region" description="Basic and acidic residues" evidence="1">
    <location>
        <begin position="940"/>
        <end position="949"/>
    </location>
</feature>
<feature type="compositionally biased region" description="Polar residues" evidence="1">
    <location>
        <begin position="102"/>
        <end position="113"/>
    </location>
</feature>
<proteinExistence type="predicted"/>
<keyword evidence="3" id="KW-1185">Reference proteome</keyword>
<name>A0A436ZUE0_ARTFL</name>
<feature type="compositionally biased region" description="Basic and acidic residues" evidence="1">
    <location>
        <begin position="1162"/>
        <end position="1180"/>
    </location>
</feature>
<feature type="region of interest" description="Disordered" evidence="1">
    <location>
        <begin position="762"/>
        <end position="796"/>
    </location>
</feature>
<evidence type="ECO:0000313" key="3">
    <source>
        <dbReference type="Proteomes" id="UP000283090"/>
    </source>
</evidence>
<feature type="region of interest" description="Disordered" evidence="1">
    <location>
        <begin position="920"/>
        <end position="981"/>
    </location>
</feature>
<feature type="region of interest" description="Disordered" evidence="1">
    <location>
        <begin position="1001"/>
        <end position="1207"/>
    </location>
</feature>
<feature type="compositionally biased region" description="Low complexity" evidence="1">
    <location>
        <begin position="925"/>
        <end position="936"/>
    </location>
</feature>
<dbReference type="STRING" id="97331.A0A436ZUE0"/>
<feature type="compositionally biased region" description="Low complexity" evidence="1">
    <location>
        <begin position="955"/>
        <end position="964"/>
    </location>
</feature>
<feature type="region of interest" description="Disordered" evidence="1">
    <location>
        <begin position="398"/>
        <end position="423"/>
    </location>
</feature>
<comment type="caution">
    <text evidence="2">The sequence shown here is derived from an EMBL/GenBank/DDBJ whole genome shotgun (WGS) entry which is preliminary data.</text>
</comment>
<dbReference type="RefSeq" id="XP_067488092.1">
    <property type="nucleotide sequence ID" value="XM_067636480.1"/>
</dbReference>
<feature type="compositionally biased region" description="Basic and acidic residues" evidence="1">
    <location>
        <begin position="59"/>
        <end position="69"/>
    </location>
</feature>
<feature type="compositionally biased region" description="Basic and acidic residues" evidence="1">
    <location>
        <begin position="1087"/>
        <end position="1106"/>
    </location>
</feature>
<feature type="compositionally biased region" description="Basic residues" evidence="1">
    <location>
        <begin position="511"/>
        <end position="520"/>
    </location>
</feature>
<feature type="region of interest" description="Disordered" evidence="1">
    <location>
        <begin position="489"/>
        <end position="545"/>
    </location>
</feature>
<accession>A0A436ZUE0</accession>
<evidence type="ECO:0000256" key="1">
    <source>
        <dbReference type="SAM" id="MobiDB-lite"/>
    </source>
</evidence>
<dbReference type="EMBL" id="SAEB01000009">
    <property type="protein sequence ID" value="RVD82548.1"/>
    <property type="molecule type" value="Genomic_DNA"/>
</dbReference>
<feature type="compositionally biased region" description="Polar residues" evidence="1">
    <location>
        <begin position="1042"/>
        <end position="1071"/>
    </location>
</feature>
<feature type="compositionally biased region" description="Acidic residues" evidence="1">
    <location>
        <begin position="398"/>
        <end position="409"/>
    </location>
</feature>
<feature type="compositionally biased region" description="Polar residues" evidence="1">
    <location>
        <begin position="763"/>
        <end position="796"/>
    </location>
</feature>
<organism evidence="2 3">
    <name type="scientific">Arthrobotrys flagrans</name>
    <name type="common">Nematode-trapping fungus</name>
    <name type="synonym">Trichothecium flagrans</name>
    <dbReference type="NCBI Taxonomy" id="97331"/>
    <lineage>
        <taxon>Eukaryota</taxon>
        <taxon>Fungi</taxon>
        <taxon>Dikarya</taxon>
        <taxon>Ascomycota</taxon>
        <taxon>Pezizomycotina</taxon>
        <taxon>Orbiliomycetes</taxon>
        <taxon>Orbiliales</taxon>
        <taxon>Orbiliaceae</taxon>
        <taxon>Arthrobotrys</taxon>
    </lineage>
</organism>
<protein>
    <submittedName>
        <fullName evidence="2">Uncharacterized protein</fullName>
    </submittedName>
</protein>
<feature type="region of interest" description="Disordered" evidence="1">
    <location>
        <begin position="59"/>
        <end position="113"/>
    </location>
</feature>
<dbReference type="VEuPathDB" id="FungiDB:DFL_006970"/>
<sequence>MAIRHGNCNFRNLEFNTVCGCQEFMREEEDGVSTGSLSSSGGRARKTCLCGHFVNFHSKHTEEPRESKKQQQYGDSFRSARLRSGATSPTSIVALTHGRPTPMTTQPQDSSDRYNLSKTFEDPPRYQPNVQTRVFPGSFGGDNGLGISLRTTRDVGGSNGVQSGDSSAVTEIAPHLNFTHSRNNSRAQVLADMRRDQRGGPLLQSTRSPPKAAHQAPLQHMGSYKGPADDATVASTVADSQVITGQDRYLEFDRRVNGALHIVHGLSQAFLPLNLQERMRLGAPTGVKDTSPFIAFEEREPSNDELQRQTLAIEAQLINLAKTVAGRLNPGLAVNDEPRNRIEELPQSVPTGTQLQDPPKTLKSPSLPVVSPADNVVPTPVVRPEHAPQQSTEIAVIQEEEEEDEEGEEAAVSTSGPVSVPQGVTESFVNRKLHDISEKVDLQEEMCNDVIKFKNDTEEEIAEIGANVFTLEERLNNMENQFQRYIEDREQSFRNSKRARDEDDEGSGIEKKKRKRRRRERERERDATTVDLRTPSSVGQGEKNYISKKVARGPEVNQLIDGTFKQTLTTTTSFTRTHSTSTSFTSTSSCSTSTKFNQTALIKTLSNQIGVLQQRLQQVEAVSAPSIERPWIVQVIVLPQCTWTTWRGTKEGDLLEQQRGPRALQPSGRAWKRLNSRGLIKCLEVTGGEYRDIERAIRKAFGAVLNALFETCEISTQQQSPYDWSPLRKVPDQLALRALSTEEMSKQFWKIDFLRGTCAEDLGSNTAQGPRSPNVPSSDTLTRSSQANKCSPQKTQINRPTHRLYITNCWTAGMGASWDTAGDNTQPSSVNSKQRAGSVVSTQLSLVGTRGVRRKSKLDIRGSLSPKIGEHNYRSVWSEIRNLPPSSVYIQDSSHETSSVKPRLVEDEAFWYYDALLDGPRDDSSSSGEASGSEAAPLSGKEDGQDQKPLRSTQRSSSSSSSSSSRRKDTHRSQRMVTQPTIYETGISVSLTQQPPLLVSQTSLSGRPAPSLSRNSSRNLGDGDPASASLGMFSHDSDSTPKARSFINTQNSSFQNTICPPTQPAYTTKNVASAVPPTTRVLRSSRRVQESQVKKEPKDTSDEKTPTDSMVGGRIPSQTPPLHRESSKGSTVEQWVDAPARLSRASTVEDHPPASLLTNPHNSEEMNAELKLKYGHDHASFSKYIEPPAPLSASVPLPGKRRGRSKD</sequence>